<evidence type="ECO:0000313" key="1">
    <source>
        <dbReference type="EMBL" id="MBW7474109.1"/>
    </source>
</evidence>
<sequence length="62" mass="7154">MILTFTCQCSNEVQLYAAGDRDEHGRYWLDVEDDDRLTIINGEGGSVFRCEFCKQSYRLLAT</sequence>
<dbReference type="RefSeq" id="WP_219871355.1">
    <property type="nucleotide sequence ID" value="NZ_JAHZIJ010000002.1"/>
</dbReference>
<name>A0ABS7D2E0_9BACL</name>
<comment type="caution">
    <text evidence="1">The sequence shown here is derived from an EMBL/GenBank/DDBJ whole genome shotgun (WGS) entry which is preliminary data.</text>
</comment>
<organism evidence="1 2">
    <name type="scientific">Paenibacillus oenotherae</name>
    <dbReference type="NCBI Taxonomy" id="1435645"/>
    <lineage>
        <taxon>Bacteria</taxon>
        <taxon>Bacillati</taxon>
        <taxon>Bacillota</taxon>
        <taxon>Bacilli</taxon>
        <taxon>Bacillales</taxon>
        <taxon>Paenibacillaceae</taxon>
        <taxon>Paenibacillus</taxon>
    </lineage>
</organism>
<gene>
    <name evidence="1" type="ORF">K0T92_05090</name>
</gene>
<proteinExistence type="predicted"/>
<reference evidence="1 2" key="1">
    <citation type="submission" date="2021-07" db="EMBL/GenBank/DDBJ databases">
        <title>Paenibacillus radiodurans sp. nov., isolated from the southeastern edge of Tengger Desert.</title>
        <authorList>
            <person name="Zhang G."/>
        </authorList>
    </citation>
    <scope>NUCLEOTIDE SEQUENCE [LARGE SCALE GENOMIC DNA]</scope>
    <source>
        <strain evidence="1 2">DT7-4</strain>
    </source>
</reference>
<protein>
    <submittedName>
        <fullName evidence="1">Uncharacterized protein</fullName>
    </submittedName>
</protein>
<evidence type="ECO:0000313" key="2">
    <source>
        <dbReference type="Proteomes" id="UP000812277"/>
    </source>
</evidence>
<dbReference type="EMBL" id="JAHZIJ010000002">
    <property type="protein sequence ID" value="MBW7474109.1"/>
    <property type="molecule type" value="Genomic_DNA"/>
</dbReference>
<keyword evidence="2" id="KW-1185">Reference proteome</keyword>
<dbReference type="Proteomes" id="UP000812277">
    <property type="component" value="Unassembled WGS sequence"/>
</dbReference>
<accession>A0ABS7D2E0</accession>